<dbReference type="Pfam" id="PF13365">
    <property type="entry name" value="Trypsin_2"/>
    <property type="match status" value="1"/>
</dbReference>
<dbReference type="InterPro" id="IPR007280">
    <property type="entry name" value="Peptidase_C_arc/bac"/>
</dbReference>
<dbReference type="Gene3D" id="2.40.10.10">
    <property type="entry name" value="Trypsin-like serine proteases"/>
    <property type="match status" value="2"/>
</dbReference>
<evidence type="ECO:0000256" key="1">
    <source>
        <dbReference type="SAM" id="SignalP"/>
    </source>
</evidence>
<dbReference type="OrthoDB" id="5928962at2"/>
<keyword evidence="4" id="KW-1185">Reference proteome</keyword>
<name>U3AMY5_9VIBR</name>
<accession>U3AMY5</accession>
<keyword evidence="1" id="KW-0732">Signal</keyword>
<dbReference type="InterPro" id="IPR043504">
    <property type="entry name" value="Peptidase_S1_PA_chymotrypsin"/>
</dbReference>
<dbReference type="AlphaFoldDB" id="U3AMY5"/>
<comment type="caution">
    <text evidence="3">The sequence shown here is derived from an EMBL/GenBank/DDBJ whole genome shotgun (WGS) entry which is preliminary data.</text>
</comment>
<dbReference type="PANTHER" id="PTHR36234:SF5">
    <property type="entry name" value="LYSYL ENDOPEPTIDASE"/>
    <property type="match status" value="1"/>
</dbReference>
<evidence type="ECO:0000313" key="3">
    <source>
        <dbReference type="EMBL" id="GAD74657.1"/>
    </source>
</evidence>
<organism evidence="3 4">
    <name type="scientific">Vibrio azureus NBRC 104587</name>
    <dbReference type="NCBI Taxonomy" id="1219077"/>
    <lineage>
        <taxon>Bacteria</taxon>
        <taxon>Pseudomonadati</taxon>
        <taxon>Pseudomonadota</taxon>
        <taxon>Gammaproteobacteria</taxon>
        <taxon>Vibrionales</taxon>
        <taxon>Vibrionaceae</taxon>
        <taxon>Vibrio</taxon>
    </lineage>
</organism>
<feature type="chain" id="PRO_5004638222" description="Peptidase C-terminal archaeal/bacterial domain-containing protein" evidence="1">
    <location>
        <begin position="24"/>
        <end position="487"/>
    </location>
</feature>
<sequence length="487" mass="53746">MATLKSCVPIFIASSLVSSFAFSTETLISIADKVEHAYLFETQDQSDTTVKHTISHPGATFIKVHFDKFKLGPSDVVTIKGNNSQDIIRYQHTSESPFFARSIDGDSLTIEWTKGRADSRALSIDYYTAGYSDEKIKDLEAVGGLSTCGINERVDAVCWQESHPDNFGWSHSVARLLIDGRSLCTAWRVGPDNHMMTNNHCVSTASRLKNTEVWFNYQRTTCEGELGDTIKIMADQIIKTNYELDYTLFSIKDFEQIADFGYLGLDDSPPIYGSEIYIPQHGAGKPKEMAIESDKNSTGLCQIDQADADGRGTNTDTGYFCDTIGGSSGSPVLLADSHKVIALHHFGGCENQGVQINKIWPEIAEFFDHTLPAGKMGKQDPVSEYPIVQVGEKVENITLEKNQQRIFKLPASSRSQALVVQISADSGDGDLYTKSGSVPSKASYHCRPYRSDSNEQCKIAIGDQDLYIMIRGYSPVSDLTLSIEPDE</sequence>
<proteinExistence type="predicted"/>
<dbReference type="Pfam" id="PF04151">
    <property type="entry name" value="PPC"/>
    <property type="match status" value="1"/>
</dbReference>
<feature type="signal peptide" evidence="1">
    <location>
        <begin position="1"/>
        <end position="23"/>
    </location>
</feature>
<dbReference type="eggNOG" id="COG3591">
    <property type="taxonomic scope" value="Bacteria"/>
</dbReference>
<gene>
    <name evidence="3" type="ORF">VAZ01S_013_00640</name>
</gene>
<evidence type="ECO:0000259" key="2">
    <source>
        <dbReference type="Pfam" id="PF04151"/>
    </source>
</evidence>
<protein>
    <recommendedName>
        <fullName evidence="2">Peptidase C-terminal archaeal/bacterial domain-containing protein</fullName>
    </recommendedName>
</protein>
<dbReference type="PANTHER" id="PTHR36234">
    <property type="entry name" value="LYSYL ENDOPEPTIDASE"/>
    <property type="match status" value="1"/>
</dbReference>
<dbReference type="Gene3D" id="2.60.120.380">
    <property type="match status" value="1"/>
</dbReference>
<dbReference type="EMBL" id="BATL01000013">
    <property type="protein sequence ID" value="GAD74657.1"/>
    <property type="molecule type" value="Genomic_DNA"/>
</dbReference>
<dbReference type="InterPro" id="IPR009003">
    <property type="entry name" value="Peptidase_S1_PA"/>
</dbReference>
<dbReference type="SUPFAM" id="SSF50494">
    <property type="entry name" value="Trypsin-like serine proteases"/>
    <property type="match status" value="1"/>
</dbReference>
<dbReference type="RefSeq" id="WP_021708437.1">
    <property type="nucleotide sequence ID" value="NZ_BAOB01000409.1"/>
</dbReference>
<dbReference type="eggNOG" id="COG3227">
    <property type="taxonomic scope" value="Bacteria"/>
</dbReference>
<reference evidence="3 4" key="1">
    <citation type="submission" date="2013-09" db="EMBL/GenBank/DDBJ databases">
        <title>Whole genome shotgun sequence of Vibrio azureus NBRC 104587.</title>
        <authorList>
            <person name="Isaki S."/>
            <person name="Hosoyama A."/>
            <person name="Numata M."/>
            <person name="Hashimoto M."/>
            <person name="Hosoyama Y."/>
            <person name="Tsuchikane K."/>
            <person name="Noguchi M."/>
            <person name="Hirakata S."/>
            <person name="Ichikawa N."/>
            <person name="Ohji S."/>
            <person name="Yamazoe A."/>
            <person name="Fujita N."/>
        </authorList>
    </citation>
    <scope>NUCLEOTIDE SEQUENCE [LARGE SCALE GENOMIC DNA]</scope>
    <source>
        <strain evidence="3 4">NBRC 104587</strain>
    </source>
</reference>
<dbReference type="STRING" id="1219077.VAZ01S_013_00640"/>
<dbReference type="Proteomes" id="UP000016567">
    <property type="component" value="Unassembled WGS sequence"/>
</dbReference>
<evidence type="ECO:0000313" key="4">
    <source>
        <dbReference type="Proteomes" id="UP000016567"/>
    </source>
</evidence>
<feature type="domain" description="Peptidase C-terminal archaeal/bacterial" evidence="2">
    <location>
        <begin position="412"/>
        <end position="471"/>
    </location>
</feature>